<name>A0A0N4VHD1_ENTVE</name>
<dbReference type="EMBL" id="UXUI01010148">
    <property type="protein sequence ID" value="VDD94826.1"/>
    <property type="molecule type" value="Genomic_DNA"/>
</dbReference>
<reference evidence="1 2" key="2">
    <citation type="submission" date="2018-10" db="EMBL/GenBank/DDBJ databases">
        <authorList>
            <consortium name="Pathogen Informatics"/>
        </authorList>
    </citation>
    <scope>NUCLEOTIDE SEQUENCE [LARGE SCALE GENOMIC DNA]</scope>
</reference>
<evidence type="ECO:0000313" key="3">
    <source>
        <dbReference type="WBParaSite" id="EVEC_0001023201-mRNA-1"/>
    </source>
</evidence>
<organism evidence="3">
    <name type="scientific">Enterobius vermicularis</name>
    <name type="common">Human pinworm</name>
    <dbReference type="NCBI Taxonomy" id="51028"/>
    <lineage>
        <taxon>Eukaryota</taxon>
        <taxon>Metazoa</taxon>
        <taxon>Ecdysozoa</taxon>
        <taxon>Nematoda</taxon>
        <taxon>Chromadorea</taxon>
        <taxon>Rhabditida</taxon>
        <taxon>Spirurina</taxon>
        <taxon>Oxyuridomorpha</taxon>
        <taxon>Oxyuroidea</taxon>
        <taxon>Oxyuridae</taxon>
        <taxon>Enterobius</taxon>
    </lineage>
</organism>
<dbReference type="Proteomes" id="UP000274131">
    <property type="component" value="Unassembled WGS sequence"/>
</dbReference>
<keyword evidence="2" id="KW-1185">Reference proteome</keyword>
<gene>
    <name evidence="1" type="ORF">EVEC_LOCUS9577</name>
</gene>
<sequence>MEPFNITQANLVRQRDFAWLKDKFTQLKILVQLQNRKSLYDNITKDIKLKSDYIRRRSADGGGIRRIIRRVAQELSTFAPLENQLLRKSDEQQPTIPIVEEEWTTTEAKDKRGHRKANAANSLAVKTSVLLLLFSSVVFQL</sequence>
<evidence type="ECO:0000313" key="2">
    <source>
        <dbReference type="Proteomes" id="UP000274131"/>
    </source>
</evidence>
<accession>A0A0N4VHD1</accession>
<reference evidence="3" key="1">
    <citation type="submission" date="2017-02" db="UniProtKB">
        <authorList>
            <consortium name="WormBaseParasite"/>
        </authorList>
    </citation>
    <scope>IDENTIFICATION</scope>
</reference>
<proteinExistence type="predicted"/>
<protein>
    <submittedName>
        <fullName evidence="3">BAG domain-containing protein</fullName>
    </submittedName>
</protein>
<dbReference type="WBParaSite" id="EVEC_0001023201-mRNA-1">
    <property type="protein sequence ID" value="EVEC_0001023201-mRNA-1"/>
    <property type="gene ID" value="EVEC_0001023201"/>
</dbReference>
<evidence type="ECO:0000313" key="1">
    <source>
        <dbReference type="EMBL" id="VDD94826.1"/>
    </source>
</evidence>
<dbReference type="AlphaFoldDB" id="A0A0N4VHD1"/>